<dbReference type="STRING" id="45072.Lqua_1993"/>
<dbReference type="RefSeq" id="WP_058474152.1">
    <property type="nucleotide sequence ID" value="NZ_CAAAIL010000001.1"/>
</dbReference>
<keyword evidence="1" id="KW-0472">Membrane</keyword>
<evidence type="ECO:0000313" key="3">
    <source>
        <dbReference type="EMBL" id="STY18645.1"/>
    </source>
</evidence>
<gene>
    <name evidence="2" type="ORF">Lqua_1993</name>
    <name evidence="3" type="ORF">NCTC12376_02466</name>
</gene>
<dbReference type="EMBL" id="LNYR01000031">
    <property type="protein sequence ID" value="KTD47600.1"/>
    <property type="molecule type" value="Genomic_DNA"/>
</dbReference>
<evidence type="ECO:0000256" key="1">
    <source>
        <dbReference type="SAM" id="Phobius"/>
    </source>
</evidence>
<evidence type="ECO:0000313" key="2">
    <source>
        <dbReference type="EMBL" id="KTD47600.1"/>
    </source>
</evidence>
<keyword evidence="1" id="KW-0812">Transmembrane</keyword>
<protein>
    <submittedName>
        <fullName evidence="3">Uncharacterized protein</fullName>
    </submittedName>
</protein>
<name>A0A378KVQ3_9GAMM</name>
<dbReference type="EMBL" id="UGOW01000001">
    <property type="protein sequence ID" value="STY18645.1"/>
    <property type="molecule type" value="Genomic_DNA"/>
</dbReference>
<evidence type="ECO:0000313" key="5">
    <source>
        <dbReference type="Proteomes" id="UP000254230"/>
    </source>
</evidence>
<dbReference type="OrthoDB" id="6770241at2"/>
<keyword evidence="1" id="KW-1133">Transmembrane helix</keyword>
<sequence length="515" mass="60315">MNTNNTQRNTLLYVHISTHFKEIIRVARVMKNNKVYQPFIFFDAKYEGVEHHIALCEAEGIQYICYFDTNNTVKIKLWFRIVRRLFIILLQFLEIIKYLLLPFALIIKTLYGVYSKLFKKESGYKRLKTNKHLPKLLLSGYTFVWNNVPFLLPAISRLAYRYCRYIPGILKQYDIKLMVFPEHNLFYFTQLFVYLGKKQGISSIIVPFTIANTMEWAEAFYKEKSRSLSNLYNKVCAVAFPHWILTYKERQLLLPVELVLFHEMLQITPKNPWLLNSGDIDFLALESNAMKDYYISAGIEEKHLRATGALYNDELYFKLQNADANRDKLYQSLNMQPGKPLLLCALPPNQCEGRKDELEFSDYEELVRFVMSELSKYADDYNIIINLHPRINPETVQFINDYPVTIFNGDIAEVIPLSAIYVATCSATIRMAVSCGIPVINYDLYRYRYDDYNQLEGVLTLFDRDEFSVQLQKLIVEKMFYKQLQLAQIKDSNKWGTLDGKAGINLLSEIDLLFV</sequence>
<reference evidence="2 4" key="1">
    <citation type="submission" date="2015-11" db="EMBL/GenBank/DDBJ databases">
        <title>Genomic analysis of 38 Legionella species identifies large and diverse effector repertoires.</title>
        <authorList>
            <person name="Burstein D."/>
            <person name="Amaro F."/>
            <person name="Zusman T."/>
            <person name="Lifshitz Z."/>
            <person name="Cohen O."/>
            <person name="Gilbert J.A."/>
            <person name="Pupko T."/>
            <person name="Shuman H.A."/>
            <person name="Segal G."/>
        </authorList>
    </citation>
    <scope>NUCLEOTIDE SEQUENCE [LARGE SCALE GENOMIC DNA]</scope>
    <source>
        <strain evidence="2 4">ATCC 49507</strain>
    </source>
</reference>
<evidence type="ECO:0000313" key="4">
    <source>
        <dbReference type="Proteomes" id="UP000054639"/>
    </source>
</evidence>
<reference evidence="3 5" key="2">
    <citation type="submission" date="2018-06" db="EMBL/GenBank/DDBJ databases">
        <authorList>
            <consortium name="Pathogen Informatics"/>
            <person name="Doyle S."/>
        </authorList>
    </citation>
    <scope>NUCLEOTIDE SEQUENCE [LARGE SCALE GENOMIC DNA]</scope>
    <source>
        <strain evidence="3 5">NCTC12376</strain>
    </source>
</reference>
<feature type="transmembrane region" description="Helical" evidence="1">
    <location>
        <begin position="85"/>
        <end position="107"/>
    </location>
</feature>
<dbReference type="AlphaFoldDB" id="A0A378KVQ3"/>
<accession>A0A378KVQ3</accession>
<keyword evidence="4" id="KW-1185">Reference proteome</keyword>
<dbReference type="Proteomes" id="UP000254230">
    <property type="component" value="Unassembled WGS sequence"/>
</dbReference>
<dbReference type="SUPFAM" id="SSF53756">
    <property type="entry name" value="UDP-Glycosyltransferase/glycogen phosphorylase"/>
    <property type="match status" value="1"/>
</dbReference>
<dbReference type="Proteomes" id="UP000054639">
    <property type="component" value="Unassembled WGS sequence"/>
</dbReference>
<organism evidence="3 5">
    <name type="scientific">Legionella quateirensis</name>
    <dbReference type="NCBI Taxonomy" id="45072"/>
    <lineage>
        <taxon>Bacteria</taxon>
        <taxon>Pseudomonadati</taxon>
        <taxon>Pseudomonadota</taxon>
        <taxon>Gammaproteobacteria</taxon>
        <taxon>Legionellales</taxon>
        <taxon>Legionellaceae</taxon>
        <taxon>Legionella</taxon>
    </lineage>
</organism>
<proteinExistence type="predicted"/>